<name>A0A1I7NQ70_9HYPH</name>
<dbReference type="SUPFAM" id="SSF52540">
    <property type="entry name" value="P-loop containing nucleoside triphosphate hydrolases"/>
    <property type="match status" value="1"/>
</dbReference>
<dbReference type="EMBL" id="FPCH01000003">
    <property type="protein sequence ID" value="SFV36837.1"/>
    <property type="molecule type" value="Genomic_DNA"/>
</dbReference>
<dbReference type="PANTHER" id="PTHR30050">
    <property type="entry name" value="CHROMOSOMAL REPLICATION INITIATOR PROTEIN DNAA"/>
    <property type="match status" value="1"/>
</dbReference>
<dbReference type="InterPro" id="IPR027417">
    <property type="entry name" value="P-loop_NTPase"/>
</dbReference>
<dbReference type="GO" id="GO:0006270">
    <property type="term" value="P:DNA replication initiation"/>
    <property type="evidence" value="ECO:0007669"/>
    <property type="project" value="TreeGrafter"/>
</dbReference>
<evidence type="ECO:0000313" key="1">
    <source>
        <dbReference type="EMBL" id="SFV36837.1"/>
    </source>
</evidence>
<dbReference type="Gene3D" id="3.40.50.300">
    <property type="entry name" value="P-loop containing nucleotide triphosphate hydrolases"/>
    <property type="match status" value="1"/>
</dbReference>
<accession>A0A1I7NQ70</accession>
<dbReference type="Proteomes" id="UP000199423">
    <property type="component" value="Unassembled WGS sequence"/>
</dbReference>
<dbReference type="PANTHER" id="PTHR30050:SF5">
    <property type="entry name" value="DNAA REGULATORY INACTIVATOR HDA"/>
    <property type="match status" value="1"/>
</dbReference>
<protein>
    <submittedName>
        <fullName evidence="1">DnaA protein</fullName>
    </submittedName>
</protein>
<dbReference type="GO" id="GO:0005886">
    <property type="term" value="C:plasma membrane"/>
    <property type="evidence" value="ECO:0007669"/>
    <property type="project" value="TreeGrafter"/>
</dbReference>
<organism evidence="1 2">
    <name type="scientific">Hyphomicrobium facile</name>
    <dbReference type="NCBI Taxonomy" id="51670"/>
    <lineage>
        <taxon>Bacteria</taxon>
        <taxon>Pseudomonadati</taxon>
        <taxon>Pseudomonadota</taxon>
        <taxon>Alphaproteobacteria</taxon>
        <taxon>Hyphomicrobiales</taxon>
        <taxon>Hyphomicrobiaceae</taxon>
        <taxon>Hyphomicrobium</taxon>
    </lineage>
</organism>
<dbReference type="STRING" id="51670.SAMN04488557_2821"/>
<dbReference type="GO" id="GO:0003688">
    <property type="term" value="F:DNA replication origin binding"/>
    <property type="evidence" value="ECO:0007669"/>
    <property type="project" value="TreeGrafter"/>
</dbReference>
<proteinExistence type="predicted"/>
<evidence type="ECO:0000313" key="2">
    <source>
        <dbReference type="Proteomes" id="UP000199423"/>
    </source>
</evidence>
<dbReference type="AlphaFoldDB" id="A0A1I7NQ70"/>
<dbReference type="Gene3D" id="1.10.8.60">
    <property type="match status" value="1"/>
</dbReference>
<gene>
    <name evidence="1" type="ORF">SAMN04488557_2821</name>
</gene>
<keyword evidence="2" id="KW-1185">Reference proteome</keyword>
<reference evidence="2" key="1">
    <citation type="submission" date="2016-10" db="EMBL/GenBank/DDBJ databases">
        <authorList>
            <person name="Varghese N."/>
            <person name="Submissions S."/>
        </authorList>
    </citation>
    <scope>NUCLEOTIDE SEQUENCE [LARGE SCALE GENOMIC DNA]</scope>
    <source>
        <strain evidence="2">DSM 1565</strain>
    </source>
</reference>
<sequence>MNSPMTTIPEQLVFELPHRTAMGLEDFLVSESNAAAVALVDRWPDWPIGAAVIAGPRGSGKTHLANVWLKRAGATPFEASAISREAVPAMASAGALLIEDVQKITDEAALFHLLNLVREQRLQILLTTETVPGDLAIALPDLRSRLKALPLATIEPPDDALLRAVLVKLFADRQLSVEPQLVDYVLVRMERSMLAAERFVAEADRRALVLQRRVTRPIAAATLDVLGY</sequence>